<gene>
    <name evidence="1" type="ORF">O1611_g10368</name>
</gene>
<keyword evidence="2" id="KW-1185">Reference proteome</keyword>
<comment type="caution">
    <text evidence="1">The sequence shown here is derived from an EMBL/GenBank/DDBJ whole genome shotgun (WGS) entry which is preliminary data.</text>
</comment>
<sequence>MGMGRSATEGNYAFGYFFTPTLQLASSLMSQSLVKHVLTQGDTFLVSILSDPQSQGIYALANNYGSLLARLVFQPIEESSRNYFSQHLSSVAAPAGDVKVEIKRTAKAKAHKARADLQALLKAYVLLSVVVVSIGPYGAPLLVQIVAGPRWSSSGAGIVLAKYCMYIPLLALNGVTEAFVASVATKSEVHRQSVWMGVFSLAFAIAGFVSLRVLDLGAAGLVYANAINMLCRIVWSCTFISHYFQQNDVEFEWSGLVPDGAALYTLATLTIWGVLSRAGISVGNISSHVFKDLLKAGAAAVFYVGLM</sequence>
<reference evidence="1" key="1">
    <citation type="submission" date="2022-12" db="EMBL/GenBank/DDBJ databases">
        <title>Genome Sequence of Lasiodiplodia mahajangana.</title>
        <authorList>
            <person name="Buettner E."/>
        </authorList>
    </citation>
    <scope>NUCLEOTIDE SEQUENCE</scope>
    <source>
        <strain evidence="1">VT137</strain>
    </source>
</reference>
<name>A0ACC2IZ67_9PEZI</name>
<evidence type="ECO:0000313" key="2">
    <source>
        <dbReference type="Proteomes" id="UP001153332"/>
    </source>
</evidence>
<evidence type="ECO:0000313" key="1">
    <source>
        <dbReference type="EMBL" id="KAJ8120428.1"/>
    </source>
</evidence>
<accession>A0ACC2IZ67</accession>
<proteinExistence type="predicted"/>
<protein>
    <submittedName>
        <fullName evidence="1">Uncharacterized protein</fullName>
    </submittedName>
</protein>
<dbReference type="Proteomes" id="UP001153332">
    <property type="component" value="Unassembled WGS sequence"/>
</dbReference>
<dbReference type="EMBL" id="JAPUUL010004101">
    <property type="protein sequence ID" value="KAJ8120428.1"/>
    <property type="molecule type" value="Genomic_DNA"/>
</dbReference>
<organism evidence="1 2">
    <name type="scientific">Lasiodiplodia mahajangana</name>
    <dbReference type="NCBI Taxonomy" id="1108764"/>
    <lineage>
        <taxon>Eukaryota</taxon>
        <taxon>Fungi</taxon>
        <taxon>Dikarya</taxon>
        <taxon>Ascomycota</taxon>
        <taxon>Pezizomycotina</taxon>
        <taxon>Dothideomycetes</taxon>
        <taxon>Dothideomycetes incertae sedis</taxon>
        <taxon>Botryosphaeriales</taxon>
        <taxon>Botryosphaeriaceae</taxon>
        <taxon>Lasiodiplodia</taxon>
    </lineage>
</organism>